<gene>
    <name evidence="1" type="ORF">L6164_026785</name>
</gene>
<proteinExistence type="predicted"/>
<dbReference type="Proteomes" id="UP000828941">
    <property type="component" value="Chromosome 11"/>
</dbReference>
<keyword evidence="2" id="KW-1185">Reference proteome</keyword>
<evidence type="ECO:0000313" key="1">
    <source>
        <dbReference type="EMBL" id="KAI4313836.1"/>
    </source>
</evidence>
<protein>
    <submittedName>
        <fullName evidence="1">Uncharacterized protein</fullName>
    </submittedName>
</protein>
<dbReference type="EMBL" id="CM039436">
    <property type="protein sequence ID" value="KAI4313836.1"/>
    <property type="molecule type" value="Genomic_DNA"/>
</dbReference>
<comment type="caution">
    <text evidence="1">The sequence shown here is derived from an EMBL/GenBank/DDBJ whole genome shotgun (WGS) entry which is preliminary data.</text>
</comment>
<sequence length="118" mass="13326">MACTISSFCSSTQALGRHKLAKCYPKMRSQAFSDNGKPANIVDANLSVLRERIQQVRKRERLRYSCGWNYLQKYDQKYKRDSILSESIEIMGSACGAVVLVFLTGSLFICLVSLLVHL</sequence>
<accession>A0ACB9LRH9</accession>
<reference evidence="1 2" key="1">
    <citation type="journal article" date="2022" name="DNA Res.">
        <title>Chromosomal-level genome assembly of the orchid tree Bauhinia variegata (Leguminosae; Cercidoideae) supports the allotetraploid origin hypothesis of Bauhinia.</title>
        <authorList>
            <person name="Zhong Y."/>
            <person name="Chen Y."/>
            <person name="Zheng D."/>
            <person name="Pang J."/>
            <person name="Liu Y."/>
            <person name="Luo S."/>
            <person name="Meng S."/>
            <person name="Qian L."/>
            <person name="Wei D."/>
            <person name="Dai S."/>
            <person name="Zhou R."/>
        </authorList>
    </citation>
    <scope>NUCLEOTIDE SEQUENCE [LARGE SCALE GENOMIC DNA]</scope>
    <source>
        <strain evidence="1">BV-YZ2020</strain>
    </source>
</reference>
<name>A0ACB9LRH9_BAUVA</name>
<organism evidence="1 2">
    <name type="scientific">Bauhinia variegata</name>
    <name type="common">Purple orchid tree</name>
    <name type="synonym">Phanera variegata</name>
    <dbReference type="NCBI Taxonomy" id="167791"/>
    <lineage>
        <taxon>Eukaryota</taxon>
        <taxon>Viridiplantae</taxon>
        <taxon>Streptophyta</taxon>
        <taxon>Embryophyta</taxon>
        <taxon>Tracheophyta</taxon>
        <taxon>Spermatophyta</taxon>
        <taxon>Magnoliopsida</taxon>
        <taxon>eudicotyledons</taxon>
        <taxon>Gunneridae</taxon>
        <taxon>Pentapetalae</taxon>
        <taxon>rosids</taxon>
        <taxon>fabids</taxon>
        <taxon>Fabales</taxon>
        <taxon>Fabaceae</taxon>
        <taxon>Cercidoideae</taxon>
        <taxon>Cercideae</taxon>
        <taxon>Bauhiniinae</taxon>
        <taxon>Bauhinia</taxon>
    </lineage>
</organism>
<evidence type="ECO:0000313" key="2">
    <source>
        <dbReference type="Proteomes" id="UP000828941"/>
    </source>
</evidence>